<keyword evidence="3" id="KW-1185">Reference proteome</keyword>
<protein>
    <submittedName>
        <fullName evidence="2">Uncharacterized protein</fullName>
    </submittedName>
</protein>
<dbReference type="KEGG" id="bor:COCMIDRAFT_93974"/>
<dbReference type="AlphaFoldDB" id="W6Z7P7"/>
<dbReference type="GeneID" id="19128359"/>
<name>W6Z7P7_COCMI</name>
<dbReference type="RefSeq" id="XP_007687492.1">
    <property type="nucleotide sequence ID" value="XM_007689302.1"/>
</dbReference>
<dbReference type="HOGENOM" id="CLU_2196466_0_0_1"/>
<reference evidence="2 3" key="1">
    <citation type="journal article" date="2013" name="PLoS Genet.">
        <title>Comparative genome structure, secondary metabolite, and effector coding capacity across Cochliobolus pathogens.</title>
        <authorList>
            <person name="Condon B.J."/>
            <person name="Leng Y."/>
            <person name="Wu D."/>
            <person name="Bushley K.E."/>
            <person name="Ohm R.A."/>
            <person name="Otillar R."/>
            <person name="Martin J."/>
            <person name="Schackwitz W."/>
            <person name="Grimwood J."/>
            <person name="MohdZainudin N."/>
            <person name="Xue C."/>
            <person name="Wang R."/>
            <person name="Manning V.A."/>
            <person name="Dhillon B."/>
            <person name="Tu Z.J."/>
            <person name="Steffenson B.J."/>
            <person name="Salamov A."/>
            <person name="Sun H."/>
            <person name="Lowry S."/>
            <person name="LaButti K."/>
            <person name="Han J."/>
            <person name="Copeland A."/>
            <person name="Lindquist E."/>
            <person name="Barry K."/>
            <person name="Schmutz J."/>
            <person name="Baker S.E."/>
            <person name="Ciuffetti L.M."/>
            <person name="Grigoriev I.V."/>
            <person name="Zhong S."/>
            <person name="Turgeon B.G."/>
        </authorList>
    </citation>
    <scope>NUCLEOTIDE SEQUENCE [LARGE SCALE GENOMIC DNA]</scope>
    <source>
        <strain evidence="2 3">ATCC 44560</strain>
    </source>
</reference>
<proteinExistence type="predicted"/>
<feature type="region of interest" description="Disordered" evidence="1">
    <location>
        <begin position="89"/>
        <end position="108"/>
    </location>
</feature>
<accession>W6Z7P7</accession>
<dbReference type="Proteomes" id="UP000054032">
    <property type="component" value="Unassembled WGS sequence"/>
</dbReference>
<evidence type="ECO:0000313" key="3">
    <source>
        <dbReference type="Proteomes" id="UP000054032"/>
    </source>
</evidence>
<feature type="compositionally biased region" description="Basic and acidic residues" evidence="1">
    <location>
        <begin position="93"/>
        <end position="108"/>
    </location>
</feature>
<dbReference type="EMBL" id="KI963973">
    <property type="protein sequence ID" value="EUC46035.1"/>
    <property type="molecule type" value="Genomic_DNA"/>
</dbReference>
<evidence type="ECO:0000256" key="1">
    <source>
        <dbReference type="SAM" id="MobiDB-lite"/>
    </source>
</evidence>
<gene>
    <name evidence="2" type="ORF">COCMIDRAFT_93974</name>
</gene>
<sequence length="108" mass="12104">MSLQPWRQRRWAAAAAAGVRGVRKDLEGCYVRIGGGKSEARGRGRQWLRIRRGVGRWSSRRLGRNKIIFTDGKAMQREEGEMRLGGWCRRGAKGREAPPGEQAGAERG</sequence>
<organism evidence="2 3">
    <name type="scientific">Bipolaris oryzae ATCC 44560</name>
    <dbReference type="NCBI Taxonomy" id="930090"/>
    <lineage>
        <taxon>Eukaryota</taxon>
        <taxon>Fungi</taxon>
        <taxon>Dikarya</taxon>
        <taxon>Ascomycota</taxon>
        <taxon>Pezizomycotina</taxon>
        <taxon>Dothideomycetes</taxon>
        <taxon>Pleosporomycetidae</taxon>
        <taxon>Pleosporales</taxon>
        <taxon>Pleosporineae</taxon>
        <taxon>Pleosporaceae</taxon>
        <taxon>Bipolaris</taxon>
    </lineage>
</organism>
<evidence type="ECO:0000313" key="2">
    <source>
        <dbReference type="EMBL" id="EUC46035.1"/>
    </source>
</evidence>